<dbReference type="Pfam" id="PF09848">
    <property type="entry name" value="SLFN-g3_helicase"/>
    <property type="match status" value="1"/>
</dbReference>
<dbReference type="InterPro" id="IPR018647">
    <property type="entry name" value="SLFN_3-like_DNA/RNA_helicase"/>
</dbReference>
<dbReference type="Proteomes" id="UP000680514">
    <property type="component" value="Chromosome"/>
</dbReference>
<keyword evidence="3" id="KW-1185">Reference proteome</keyword>
<reference evidence="2 3" key="1">
    <citation type="submission" date="2021-03" db="EMBL/GenBank/DDBJ databases">
        <title>Complete Genome Sequences of Two Lysobacter Strains Isolated from Sea Water (Lysobacter caseinilyticus) and Soil (Lysobacter helvus) in South Korea.</title>
        <authorList>
            <person name="Watanabe Y."/>
            <person name="Arakawa K."/>
        </authorList>
    </citation>
    <scope>NUCLEOTIDE SEQUENCE [LARGE SCALE GENOMIC DNA]</scope>
    <source>
        <strain evidence="2 3">D10</strain>
    </source>
</reference>
<evidence type="ECO:0000259" key="1">
    <source>
        <dbReference type="Pfam" id="PF09848"/>
    </source>
</evidence>
<gene>
    <name evidence="2" type="ORF">LYSHEL_15150</name>
</gene>
<dbReference type="RefSeq" id="WP_213437310.1">
    <property type="nucleotide sequence ID" value="NZ_AP024546.1"/>
</dbReference>
<dbReference type="EMBL" id="AP024546">
    <property type="protein sequence ID" value="BCT95644.1"/>
    <property type="molecule type" value="Genomic_DNA"/>
</dbReference>
<accession>A0ABM7QDK9</accession>
<evidence type="ECO:0000313" key="3">
    <source>
        <dbReference type="Proteomes" id="UP000680514"/>
    </source>
</evidence>
<sequence length="379" mass="41650">MDLPITAHRRVRWAYSASIEDFLIADPRTILGALVERSSADVTLLDRGAWTGQIVALQRELAGFRGRGSVYLEYDIPRLGKRVDTILVLDHALFVIEFKVGATAFDRAAINQVWDYALDLKYFHSASHLLPIVPVLVATESSAIRQLEHPSVEDGVVPPIGCAGSTLREALEMGLRLTSGNKIEPGDWEVGRYQPTPTIIEAARHLYLNHDVAEITRSDAGAENLSATTACVMQIIDAARAKREKVICFVTGVPGAGKTLVGLDVATKQSDGTDHSHSVFLSGNGPLVAVLQAALTHDEVKRASERGSKVTKGEAARKVKTFVQNVHHFRDEYLADKGPPRTTWHFLTKPSVLGTFRKRPRLCARKRASQTSTSRSQRF</sequence>
<feature type="domain" description="Schlafen group 3-like DNA/RNA helicase" evidence="1">
    <location>
        <begin position="245"/>
        <end position="327"/>
    </location>
</feature>
<organism evidence="2 3">
    <name type="scientific">Lysobacter helvus</name>
    <dbReference type="NCBI Taxonomy" id="2675059"/>
    <lineage>
        <taxon>Bacteria</taxon>
        <taxon>Pseudomonadati</taxon>
        <taxon>Pseudomonadota</taxon>
        <taxon>Gammaproteobacteria</taxon>
        <taxon>Lysobacterales</taxon>
        <taxon>Lysobacteraceae</taxon>
        <taxon>Lysobacter</taxon>
    </lineage>
</organism>
<protein>
    <recommendedName>
        <fullName evidence="1">Schlafen group 3-like DNA/RNA helicase domain-containing protein</fullName>
    </recommendedName>
</protein>
<name>A0ABM7QDK9_9GAMM</name>
<evidence type="ECO:0000313" key="2">
    <source>
        <dbReference type="EMBL" id="BCT95644.1"/>
    </source>
</evidence>
<proteinExistence type="predicted"/>